<evidence type="ECO:0000313" key="2">
    <source>
        <dbReference type="Proteomes" id="UP000231564"/>
    </source>
</evidence>
<dbReference type="InterPro" id="IPR016181">
    <property type="entry name" value="Acyl_CoA_acyltransferase"/>
</dbReference>
<accession>A0A2H1EA75</accession>
<dbReference type="EMBL" id="LT634361">
    <property type="protein sequence ID" value="SFZ82370.1"/>
    <property type="molecule type" value="Genomic_DNA"/>
</dbReference>
<keyword evidence="2" id="KW-1185">Reference proteome</keyword>
<sequence length="192" mass="23133">MENNNPTYKVLKKQSFSEGSYAIVPIRFKDKLDIMKWRNEQIYHLRQAKILTEEDQKEYFKNVVSKLFKEEKPNQILFSYLKDNKCIGYGGLVHINWIDKNAEISFIMDTLLEKKYFDFHWKTYLSLIEEVAFKELKLHKLVTYAFDLRPHLYKVLEESNYLEEAVLKEHCLHNNEFKNVIIHSKINHENII</sequence>
<organism evidence="1 2">
    <name type="scientific">Tenacibaculum maritimum NCIMB 2154</name>
    <dbReference type="NCBI Taxonomy" id="1349785"/>
    <lineage>
        <taxon>Bacteria</taxon>
        <taxon>Pseudomonadati</taxon>
        <taxon>Bacteroidota</taxon>
        <taxon>Flavobacteriia</taxon>
        <taxon>Flavobacteriales</taxon>
        <taxon>Flavobacteriaceae</taxon>
        <taxon>Tenacibaculum</taxon>
    </lineage>
</organism>
<dbReference type="SUPFAM" id="SSF55729">
    <property type="entry name" value="Acyl-CoA N-acyltransferases (Nat)"/>
    <property type="match status" value="1"/>
</dbReference>
<dbReference type="Pfam" id="PF13420">
    <property type="entry name" value="Acetyltransf_4"/>
    <property type="match status" value="1"/>
</dbReference>
<evidence type="ECO:0000313" key="1">
    <source>
        <dbReference type="EMBL" id="SFZ82370.1"/>
    </source>
</evidence>
<name>A0A2H1EA75_9FLAO</name>
<dbReference type="Gene3D" id="3.40.630.30">
    <property type="match status" value="1"/>
</dbReference>
<dbReference type="GeneID" id="47723077"/>
<dbReference type="GO" id="GO:0016740">
    <property type="term" value="F:transferase activity"/>
    <property type="evidence" value="ECO:0007669"/>
    <property type="project" value="UniProtKB-KW"/>
</dbReference>
<keyword evidence="1" id="KW-0808">Transferase</keyword>
<protein>
    <submittedName>
        <fullName evidence="1">Putative ribosomal-protein-serine acetyltransferase</fullName>
    </submittedName>
</protein>
<proteinExistence type="predicted"/>
<gene>
    <name evidence="1" type="ORF">MARIT_1557</name>
</gene>
<dbReference type="AlphaFoldDB" id="A0A2H1EA75"/>
<dbReference type="Proteomes" id="UP000231564">
    <property type="component" value="Chromosome MARIT"/>
</dbReference>
<dbReference type="KEGG" id="tmar:MARIT_1557"/>
<dbReference type="RefSeq" id="WP_231975207.1">
    <property type="nucleotide sequence ID" value="NZ_CP138495.1"/>
</dbReference>
<reference evidence="1 2" key="1">
    <citation type="submission" date="2016-11" db="EMBL/GenBank/DDBJ databases">
        <authorList>
            <person name="Jaros S."/>
            <person name="Januszkiewicz K."/>
            <person name="Wedrychowicz H."/>
        </authorList>
    </citation>
    <scope>NUCLEOTIDE SEQUENCE [LARGE SCALE GENOMIC DNA]</scope>
    <source>
        <strain evidence="1">NCIMB 2154T</strain>
    </source>
</reference>
<dbReference type="STRING" id="1349785.GCA_000509405_01886"/>